<dbReference type="AlphaFoldDB" id="A0AAE2VCL7"/>
<name>A0AAE2VCL7_9BACT</name>
<organism evidence="1 2">
    <name type="scientific">Oceaniferula flava</name>
    <dbReference type="NCBI Taxonomy" id="2800421"/>
    <lineage>
        <taxon>Bacteria</taxon>
        <taxon>Pseudomonadati</taxon>
        <taxon>Verrucomicrobiota</taxon>
        <taxon>Verrucomicrobiia</taxon>
        <taxon>Verrucomicrobiales</taxon>
        <taxon>Verrucomicrobiaceae</taxon>
        <taxon>Oceaniferula</taxon>
    </lineage>
</organism>
<comment type="caution">
    <text evidence="1">The sequence shown here is derived from an EMBL/GenBank/DDBJ whole genome shotgun (WGS) entry which is preliminary data.</text>
</comment>
<dbReference type="EMBL" id="JAENIG010000005">
    <property type="protein sequence ID" value="MBK1855236.1"/>
    <property type="molecule type" value="Genomic_DNA"/>
</dbReference>
<proteinExistence type="predicted"/>
<dbReference type="RefSeq" id="WP_309489849.1">
    <property type="nucleotide sequence ID" value="NZ_JAENIG010000005.1"/>
</dbReference>
<dbReference type="Proteomes" id="UP000634206">
    <property type="component" value="Unassembled WGS sequence"/>
</dbReference>
<evidence type="ECO:0000313" key="1">
    <source>
        <dbReference type="EMBL" id="MBK1855236.1"/>
    </source>
</evidence>
<gene>
    <name evidence="1" type="ORF">JIN83_09725</name>
</gene>
<sequence>MNTKGRKGGAEEEWVIIVHFTYSGPFFQHMPLVFLAGLEHLLVVGDAASHPHRADTKKYSHGLNSLTQSSFSQVCVIALALFFKYQAPLKKIIYRTEKGDQASVSYFVEPHADEAEVRWSFYPHLPEGMCAKKGDERGLGSFHHDTRQSFEDFKIRPAREISDAIYEQVMSAMGGLSELEMITRKMGPSGMEFNRVSMPSFAQLKSGLSEPRPASQLSDHDLFPSWTFIKEIKVEGETRLLLRCAEYGMMWVHVDETGMTHASSQISNEEARELYKKHLLYFTEGEKEKLKEALQIGNNFEEALKTALGRMRVMDSFFLPESPSIEIDGCITMAMCVEDAGIISATLTKDGTLVDYRLIQGLEAWRILQPIIDPVVPE</sequence>
<keyword evidence="2" id="KW-1185">Reference proteome</keyword>
<protein>
    <submittedName>
        <fullName evidence="1">Uncharacterized protein</fullName>
    </submittedName>
</protein>
<accession>A0AAE2VCL7</accession>
<reference evidence="1" key="1">
    <citation type="submission" date="2021-01" db="EMBL/GenBank/DDBJ databases">
        <title>Modified the classification status of verrucomicrobia.</title>
        <authorList>
            <person name="Feng X."/>
        </authorList>
    </citation>
    <scope>NUCLEOTIDE SEQUENCE</scope>
    <source>
        <strain evidence="1">5K15</strain>
    </source>
</reference>
<evidence type="ECO:0000313" key="2">
    <source>
        <dbReference type="Proteomes" id="UP000634206"/>
    </source>
</evidence>